<dbReference type="SMART" id="SM00271">
    <property type="entry name" value="DnaJ"/>
    <property type="match status" value="1"/>
</dbReference>
<sequence length="179" mass="20141">MGDREEKDRDLYSVLGLNKECTASELKHAYKKLALRWHPDRCSASGNSKFVDEAKTKFQAIQGAYSVLSDENKRFLYDVGAYESDDDEENENASVCFEDLQTLFDTMFGKDIEAFCSTASQSSSSSTFNDNCSNKRNCSEMSSSSHNSNNITNKNMEFHMESSAFQSTFCMGVSYICLD</sequence>
<dbReference type="EMBL" id="JBBNAF010000011">
    <property type="protein sequence ID" value="KAK9099575.1"/>
    <property type="molecule type" value="Genomic_DNA"/>
</dbReference>
<feature type="domain" description="J" evidence="1">
    <location>
        <begin position="10"/>
        <end position="81"/>
    </location>
</feature>
<reference evidence="2 3" key="1">
    <citation type="submission" date="2024-01" db="EMBL/GenBank/DDBJ databases">
        <title>Genome assemblies of Stephania.</title>
        <authorList>
            <person name="Yang L."/>
        </authorList>
    </citation>
    <scope>NUCLEOTIDE SEQUENCE [LARGE SCALE GENOMIC DNA]</scope>
    <source>
        <strain evidence="2">YNDBR</strain>
        <tissue evidence="2">Leaf</tissue>
    </source>
</reference>
<name>A0AAP0EWK7_9MAGN</name>
<dbReference type="CDD" id="cd06257">
    <property type="entry name" value="DnaJ"/>
    <property type="match status" value="1"/>
</dbReference>
<dbReference type="Proteomes" id="UP001420932">
    <property type="component" value="Unassembled WGS sequence"/>
</dbReference>
<gene>
    <name evidence="2" type="ORF">Syun_026620</name>
</gene>
<keyword evidence="3" id="KW-1185">Reference proteome</keyword>
<accession>A0AAP0EWK7</accession>
<dbReference type="SUPFAM" id="SSF46565">
    <property type="entry name" value="Chaperone J-domain"/>
    <property type="match status" value="1"/>
</dbReference>
<dbReference type="PROSITE" id="PS50076">
    <property type="entry name" value="DNAJ_2"/>
    <property type="match status" value="1"/>
</dbReference>
<dbReference type="InterPro" id="IPR036869">
    <property type="entry name" value="J_dom_sf"/>
</dbReference>
<evidence type="ECO:0000313" key="3">
    <source>
        <dbReference type="Proteomes" id="UP001420932"/>
    </source>
</evidence>
<proteinExistence type="predicted"/>
<dbReference type="AlphaFoldDB" id="A0AAP0EWK7"/>
<dbReference type="PANTHER" id="PTHR44743">
    <property type="entry name" value="PUTATIVE, EXPRESSED-RELATED"/>
    <property type="match status" value="1"/>
</dbReference>
<evidence type="ECO:0000259" key="1">
    <source>
        <dbReference type="PROSITE" id="PS50076"/>
    </source>
</evidence>
<dbReference type="Pfam" id="PF00226">
    <property type="entry name" value="DnaJ"/>
    <property type="match status" value="1"/>
</dbReference>
<evidence type="ECO:0000313" key="2">
    <source>
        <dbReference type="EMBL" id="KAK9099575.1"/>
    </source>
</evidence>
<dbReference type="InterPro" id="IPR001623">
    <property type="entry name" value="DnaJ_domain"/>
</dbReference>
<dbReference type="PANTHER" id="PTHR44743:SF5">
    <property type="entry name" value="CHAPERONE DNAJ-DOMAIN SUPERFAMILY PROTEIN"/>
    <property type="match status" value="1"/>
</dbReference>
<dbReference type="PRINTS" id="PR00625">
    <property type="entry name" value="JDOMAIN"/>
</dbReference>
<dbReference type="Gene3D" id="1.10.287.110">
    <property type="entry name" value="DnaJ domain"/>
    <property type="match status" value="1"/>
</dbReference>
<comment type="caution">
    <text evidence="2">The sequence shown here is derived from an EMBL/GenBank/DDBJ whole genome shotgun (WGS) entry which is preliminary data.</text>
</comment>
<organism evidence="2 3">
    <name type="scientific">Stephania yunnanensis</name>
    <dbReference type="NCBI Taxonomy" id="152371"/>
    <lineage>
        <taxon>Eukaryota</taxon>
        <taxon>Viridiplantae</taxon>
        <taxon>Streptophyta</taxon>
        <taxon>Embryophyta</taxon>
        <taxon>Tracheophyta</taxon>
        <taxon>Spermatophyta</taxon>
        <taxon>Magnoliopsida</taxon>
        <taxon>Ranunculales</taxon>
        <taxon>Menispermaceae</taxon>
        <taxon>Menispermoideae</taxon>
        <taxon>Cissampelideae</taxon>
        <taxon>Stephania</taxon>
    </lineage>
</organism>
<protein>
    <recommendedName>
        <fullName evidence="1">J domain-containing protein</fullName>
    </recommendedName>
</protein>